<dbReference type="Pfam" id="PF00496">
    <property type="entry name" value="SBP_bac_5"/>
    <property type="match status" value="1"/>
</dbReference>
<dbReference type="PIRSF" id="PIRSF002741">
    <property type="entry name" value="MppA"/>
    <property type="match status" value="1"/>
</dbReference>
<keyword evidence="6" id="KW-1185">Reference proteome</keyword>
<dbReference type="Gene3D" id="3.90.76.10">
    <property type="entry name" value="Dipeptide-binding Protein, Domain 1"/>
    <property type="match status" value="1"/>
</dbReference>
<reference evidence="5 6" key="1">
    <citation type="submission" date="2012-06" db="EMBL/GenBank/DDBJ databases">
        <title>Finished chromosome of genome of Microcoleus sp. PCC 7113.</title>
        <authorList>
            <consortium name="US DOE Joint Genome Institute"/>
            <person name="Gugger M."/>
            <person name="Coursin T."/>
            <person name="Rippka R."/>
            <person name="Tandeau De Marsac N."/>
            <person name="Huntemann M."/>
            <person name="Wei C.-L."/>
            <person name="Han J."/>
            <person name="Detter J.C."/>
            <person name="Han C."/>
            <person name="Tapia R."/>
            <person name="Chen A."/>
            <person name="Kyrpides N."/>
            <person name="Mavromatis K."/>
            <person name="Markowitz V."/>
            <person name="Szeto E."/>
            <person name="Ivanova N."/>
            <person name="Pagani I."/>
            <person name="Pati A."/>
            <person name="Goodwin L."/>
            <person name="Nordberg H.P."/>
            <person name="Cantor M.N."/>
            <person name="Hua S.X."/>
            <person name="Woyke T."/>
            <person name="Kerfeld C.A."/>
        </authorList>
    </citation>
    <scope>NUCLEOTIDE SEQUENCE [LARGE SCALE GENOMIC DNA]</scope>
    <source>
        <strain evidence="5 6">PCC 7113</strain>
    </source>
</reference>
<dbReference type="EMBL" id="CP003630">
    <property type="protein sequence ID" value="AFZ18893.1"/>
    <property type="molecule type" value="Genomic_DNA"/>
</dbReference>
<dbReference type="GO" id="GO:0015833">
    <property type="term" value="P:peptide transport"/>
    <property type="evidence" value="ECO:0007669"/>
    <property type="project" value="TreeGrafter"/>
</dbReference>
<dbReference type="InterPro" id="IPR000914">
    <property type="entry name" value="SBP_5_dom"/>
</dbReference>
<organism evidence="5 6">
    <name type="scientific">Allocoleopsis franciscana PCC 7113</name>
    <dbReference type="NCBI Taxonomy" id="1173027"/>
    <lineage>
        <taxon>Bacteria</taxon>
        <taxon>Bacillati</taxon>
        <taxon>Cyanobacteriota</taxon>
        <taxon>Cyanophyceae</taxon>
        <taxon>Coleofasciculales</taxon>
        <taxon>Coleofasciculaceae</taxon>
        <taxon>Allocoleopsis</taxon>
        <taxon>Allocoleopsis franciscana</taxon>
    </lineage>
</organism>
<comment type="similarity">
    <text evidence="1">Belongs to the bacterial solute-binding protein 5 family.</text>
</comment>
<dbReference type="Gene3D" id="3.10.105.10">
    <property type="entry name" value="Dipeptide-binding Protein, Domain 3"/>
    <property type="match status" value="1"/>
</dbReference>
<dbReference type="GO" id="GO:1904680">
    <property type="term" value="F:peptide transmembrane transporter activity"/>
    <property type="evidence" value="ECO:0007669"/>
    <property type="project" value="TreeGrafter"/>
</dbReference>
<dbReference type="SUPFAM" id="SSF53850">
    <property type="entry name" value="Periplasmic binding protein-like II"/>
    <property type="match status" value="1"/>
</dbReference>
<sequence length="602" mass="67960">MTIGLALCSYTEIMRVFAPIPAPWRHWLAVMLVMFSAIAFSSCRLADYKTQAAQIPRLVVSTLSDPKTFNYALSSESPNVFSYIYEGLITENGLTGAIEPALAERWQISEDKQRIVFTLRQGLKWSDGEPLTVDDVVFTYNEIYFNELIPTPVRDVLKIGESEALPTVRKLSDRQVEFTVPEPFAPFLRITSLPILPAHSLQESITTKDAQGKPKFLTMLGTSTDPSTIIVNGPYQLASYVPNERVIFQKNPYYWRQPQPYIEQFIWQIVESTDTSLIQFRSGGLDVLSISPDYFSLLKREEKRSNFSIHEDGPAPGTSFIAFNLNKGRRNGKSLIDPIKSRWFNTVAFRQAVAHAINREQMNNNIFRGLGELQNSPISVQSPYYLSSQEGLKIYDYNPARAKELLLGAGFKYNKQGQLFDADGNRVHFTLITNAGNKIREAMAAQIQADLSQIGMQVDLFPLAFNTLLDKLNNTINWECYLLGFTGGIEPNDGANVWSVNGGSHRFNQPAKPGQPPIEGREISDWEREIGRLYILGAKELDEAKRKAIYAETQRITQDYLPFIYLVSPLSMSAVRNRVQGIQFSALGGTLWNIYELKTVEK</sequence>
<keyword evidence="3" id="KW-0732">Signal</keyword>
<dbReference type="CDD" id="cd08500">
    <property type="entry name" value="PBP2_NikA_DppA_OppA_like_4"/>
    <property type="match status" value="1"/>
</dbReference>
<gene>
    <name evidence="5" type="ORF">Mic7113_3150</name>
</gene>
<accession>K9WF95</accession>
<dbReference type="AlphaFoldDB" id="K9WF95"/>
<evidence type="ECO:0000313" key="5">
    <source>
        <dbReference type="EMBL" id="AFZ18893.1"/>
    </source>
</evidence>
<dbReference type="Gene3D" id="3.40.190.10">
    <property type="entry name" value="Periplasmic binding protein-like II"/>
    <property type="match status" value="1"/>
</dbReference>
<dbReference type="PATRIC" id="fig|1173027.3.peg.3474"/>
<proteinExistence type="inferred from homology"/>
<evidence type="ECO:0000256" key="2">
    <source>
        <dbReference type="ARBA" id="ARBA00022448"/>
    </source>
</evidence>
<dbReference type="InterPro" id="IPR039424">
    <property type="entry name" value="SBP_5"/>
</dbReference>
<dbReference type="InterPro" id="IPR030678">
    <property type="entry name" value="Peptide/Ni-bd"/>
</dbReference>
<dbReference type="HOGENOM" id="CLU_017028_8_4_3"/>
<name>K9WF95_9CYAN</name>
<protein>
    <submittedName>
        <fullName evidence="5">ABC-type dipeptide transport system, periplasmic component</fullName>
    </submittedName>
</protein>
<evidence type="ECO:0000256" key="3">
    <source>
        <dbReference type="ARBA" id="ARBA00022729"/>
    </source>
</evidence>
<evidence type="ECO:0000256" key="1">
    <source>
        <dbReference type="ARBA" id="ARBA00005695"/>
    </source>
</evidence>
<dbReference type="GO" id="GO:0043190">
    <property type="term" value="C:ATP-binding cassette (ABC) transporter complex"/>
    <property type="evidence" value="ECO:0007669"/>
    <property type="project" value="InterPro"/>
</dbReference>
<dbReference type="eggNOG" id="COG0747">
    <property type="taxonomic scope" value="Bacteria"/>
</dbReference>
<feature type="domain" description="Solute-binding protein family 5" evidence="4">
    <location>
        <begin position="98"/>
        <end position="494"/>
    </location>
</feature>
<keyword evidence="2" id="KW-0813">Transport</keyword>
<evidence type="ECO:0000259" key="4">
    <source>
        <dbReference type="Pfam" id="PF00496"/>
    </source>
</evidence>
<dbReference type="PANTHER" id="PTHR30290">
    <property type="entry name" value="PERIPLASMIC BINDING COMPONENT OF ABC TRANSPORTER"/>
    <property type="match status" value="1"/>
</dbReference>
<dbReference type="GO" id="GO:0042597">
    <property type="term" value="C:periplasmic space"/>
    <property type="evidence" value="ECO:0007669"/>
    <property type="project" value="UniProtKB-ARBA"/>
</dbReference>
<evidence type="ECO:0000313" key="6">
    <source>
        <dbReference type="Proteomes" id="UP000010471"/>
    </source>
</evidence>
<dbReference type="PANTHER" id="PTHR30290:SF9">
    <property type="entry name" value="OLIGOPEPTIDE-BINDING PROTEIN APPA"/>
    <property type="match status" value="1"/>
</dbReference>
<dbReference type="KEGG" id="mic:Mic7113_3150"/>
<dbReference type="STRING" id="1173027.Mic7113_3150"/>
<dbReference type="Proteomes" id="UP000010471">
    <property type="component" value="Chromosome"/>
</dbReference>